<dbReference type="PANTHER" id="PTHR22981">
    <property type="entry name" value="3-HYDROXYISOBUTYRATE DEHYDROGENASE-RELATED"/>
    <property type="match status" value="1"/>
</dbReference>
<dbReference type="InterPro" id="IPR029154">
    <property type="entry name" value="HIBADH-like_NADP-bd"/>
</dbReference>
<dbReference type="Proteomes" id="UP001569428">
    <property type="component" value="Unassembled WGS sequence"/>
</dbReference>
<evidence type="ECO:0000256" key="3">
    <source>
        <dbReference type="ARBA" id="ARBA00023002"/>
    </source>
</evidence>
<dbReference type="RefSeq" id="WP_371840557.1">
    <property type="nucleotide sequence ID" value="NZ_JBGMEK010000056.1"/>
</dbReference>
<proteinExistence type="inferred from homology"/>
<comment type="catalytic activity">
    <reaction evidence="5">
        <text>3-hydroxy-2-methylpropanoate + NAD(+) = 2-methyl-3-oxopropanoate + NADH + H(+)</text>
        <dbReference type="Rhea" id="RHEA:17681"/>
        <dbReference type="ChEBI" id="CHEBI:11805"/>
        <dbReference type="ChEBI" id="CHEBI:15378"/>
        <dbReference type="ChEBI" id="CHEBI:57540"/>
        <dbReference type="ChEBI" id="CHEBI:57700"/>
        <dbReference type="ChEBI" id="CHEBI:57945"/>
        <dbReference type="EC" id="1.1.1.31"/>
    </reaction>
</comment>
<dbReference type="NCBIfam" id="TIGR01692">
    <property type="entry name" value="HIBADH"/>
    <property type="match status" value="1"/>
</dbReference>
<comment type="caution">
    <text evidence="8">The sequence shown here is derived from an EMBL/GenBank/DDBJ whole genome shotgun (WGS) entry which is preliminary data.</text>
</comment>
<dbReference type="Gene3D" id="1.10.1040.10">
    <property type="entry name" value="N-(1-d-carboxylethyl)-l-norvaline Dehydrogenase, domain 2"/>
    <property type="match status" value="1"/>
</dbReference>
<name>A0ABV4P4A9_9GAMM</name>
<feature type="domain" description="6-phosphogluconate dehydrogenase NADP-binding" evidence="6">
    <location>
        <begin position="4"/>
        <end position="163"/>
    </location>
</feature>
<dbReference type="InterPro" id="IPR011548">
    <property type="entry name" value="HIBADH"/>
</dbReference>
<dbReference type="EMBL" id="JBGMEK010000056">
    <property type="protein sequence ID" value="MFA0812829.1"/>
    <property type="molecule type" value="Genomic_DNA"/>
</dbReference>
<evidence type="ECO:0000259" key="7">
    <source>
        <dbReference type="Pfam" id="PF14833"/>
    </source>
</evidence>
<dbReference type="SUPFAM" id="SSF48179">
    <property type="entry name" value="6-phosphogluconate dehydrogenase C-terminal domain-like"/>
    <property type="match status" value="1"/>
</dbReference>
<feature type="domain" description="3-hydroxyisobutyrate dehydrogenase-like NAD-binding" evidence="7">
    <location>
        <begin position="166"/>
        <end position="291"/>
    </location>
</feature>
<evidence type="ECO:0000313" key="9">
    <source>
        <dbReference type="Proteomes" id="UP001569428"/>
    </source>
</evidence>
<dbReference type="InterPro" id="IPR013328">
    <property type="entry name" value="6PGD_dom2"/>
</dbReference>
<comment type="similarity">
    <text evidence="1 5">Belongs to the HIBADH-related family.</text>
</comment>
<keyword evidence="9" id="KW-1185">Reference proteome</keyword>
<dbReference type="EC" id="1.1.1.31" evidence="5"/>
<dbReference type="InterPro" id="IPR002204">
    <property type="entry name" value="3-OH-isobutyrate_DH-rel_CS"/>
</dbReference>
<dbReference type="PIRSF" id="PIRSF000103">
    <property type="entry name" value="HIBADH"/>
    <property type="match status" value="1"/>
</dbReference>
<dbReference type="InterPro" id="IPR008927">
    <property type="entry name" value="6-PGluconate_DH-like_C_sf"/>
</dbReference>
<gene>
    <name evidence="8" type="primary">mmsB</name>
    <name evidence="8" type="ORF">ACCI49_18105</name>
</gene>
<dbReference type="Pfam" id="PF03446">
    <property type="entry name" value="NAD_binding_2"/>
    <property type="match status" value="1"/>
</dbReference>
<organism evidence="8 9">
    <name type="scientific">Microbulbifer epialgicus</name>
    <dbReference type="NCBI Taxonomy" id="393907"/>
    <lineage>
        <taxon>Bacteria</taxon>
        <taxon>Pseudomonadati</taxon>
        <taxon>Pseudomonadota</taxon>
        <taxon>Gammaproteobacteria</taxon>
        <taxon>Cellvibrionales</taxon>
        <taxon>Microbulbiferaceae</taxon>
        <taxon>Microbulbifer</taxon>
    </lineage>
</organism>
<dbReference type="InterPro" id="IPR015815">
    <property type="entry name" value="HIBADH-related"/>
</dbReference>
<evidence type="ECO:0000313" key="8">
    <source>
        <dbReference type="EMBL" id="MFA0812829.1"/>
    </source>
</evidence>
<keyword evidence="3 5" id="KW-0560">Oxidoreductase</keyword>
<dbReference type="Pfam" id="PF14833">
    <property type="entry name" value="NAD_binding_11"/>
    <property type="match status" value="1"/>
</dbReference>
<reference evidence="8 9" key="1">
    <citation type="submission" date="2024-08" db="EMBL/GenBank/DDBJ databases">
        <authorList>
            <person name="Ishaq N."/>
        </authorList>
    </citation>
    <scope>NUCLEOTIDE SEQUENCE [LARGE SCALE GENOMIC DNA]</scope>
    <source>
        <strain evidence="8 9">DSM 18651</strain>
    </source>
</reference>
<evidence type="ECO:0000256" key="4">
    <source>
        <dbReference type="ARBA" id="ARBA00023027"/>
    </source>
</evidence>
<dbReference type="InterPro" id="IPR006115">
    <property type="entry name" value="6PGDH_NADP-bd"/>
</dbReference>
<dbReference type="InterPro" id="IPR036291">
    <property type="entry name" value="NAD(P)-bd_dom_sf"/>
</dbReference>
<dbReference type="GO" id="GO:0008442">
    <property type="term" value="F:3-hydroxyisobutyrate dehydrogenase activity"/>
    <property type="evidence" value="ECO:0007669"/>
    <property type="project" value="UniProtKB-EC"/>
</dbReference>
<evidence type="ECO:0000256" key="2">
    <source>
        <dbReference type="ARBA" id="ARBA00022456"/>
    </source>
</evidence>
<evidence type="ECO:0000259" key="6">
    <source>
        <dbReference type="Pfam" id="PF03446"/>
    </source>
</evidence>
<sequence length="297" mass="31503">MDKTVAFFGLGHMGAPMSFNLVKAGFRVKGFDPVADLLDHACSQGVERCVSPQEAVKDAEFVISMLPHDTAVESLYIDEERLLDEIEKTSLIIECSTISATSSKRLISAANDKGLQAIEAPVSGGVTGAAAGTLSFMCGGDDSSVKRARVILQHMGTNIFYAGTAGAGQTAKICNNMLLAVHMIGTAEALQLGVDNGLDPKVLTEIISKSSGSNWSLQNYNPYPGVMENVPASKHYAGGFMVKLMSKDLGLAQQAANASRSYTPLGSLARNLYGLHSLAGNEELDFSSIQQLFQESC</sequence>
<protein>
    <recommendedName>
        <fullName evidence="5">3-hydroxyisobutyrate dehydrogenase</fullName>
        <shortName evidence="5">HIBADH</shortName>
        <ecNumber evidence="5">1.1.1.31</ecNumber>
    </recommendedName>
</protein>
<dbReference type="PROSITE" id="PS00895">
    <property type="entry name" value="3_HYDROXYISOBUT_DH"/>
    <property type="match status" value="1"/>
</dbReference>
<dbReference type="PANTHER" id="PTHR22981:SF7">
    <property type="entry name" value="3-HYDROXYISOBUTYRATE DEHYDROGENASE, MITOCHONDRIAL"/>
    <property type="match status" value="1"/>
</dbReference>
<keyword evidence="4 5" id="KW-0520">NAD</keyword>
<dbReference type="Gene3D" id="3.40.50.720">
    <property type="entry name" value="NAD(P)-binding Rossmann-like Domain"/>
    <property type="match status" value="1"/>
</dbReference>
<dbReference type="SUPFAM" id="SSF51735">
    <property type="entry name" value="NAD(P)-binding Rossmann-fold domains"/>
    <property type="match status" value="1"/>
</dbReference>
<evidence type="ECO:0000256" key="1">
    <source>
        <dbReference type="ARBA" id="ARBA00009080"/>
    </source>
</evidence>
<accession>A0ABV4P4A9</accession>
<evidence type="ECO:0000256" key="5">
    <source>
        <dbReference type="RuleBase" id="RU910714"/>
    </source>
</evidence>
<comment type="pathway">
    <text evidence="5">Amino-acid degradation; L-valine degradation.</text>
</comment>
<keyword evidence="2 5" id="KW-0101">Branched-chain amino acid catabolism</keyword>